<accession>D5AJ86</accession>
<dbReference type="PANTHER" id="PTHR43827">
    <property type="entry name" value="2,5-DIKETO-D-GLUCONIC ACID REDUCTASE"/>
    <property type="match status" value="1"/>
</dbReference>
<dbReference type="FunFam" id="3.20.20.100:FF:000002">
    <property type="entry name" value="2,5-diketo-D-gluconic acid reductase A"/>
    <property type="match status" value="1"/>
</dbReference>
<dbReference type="HOGENOM" id="CLU_023205_0_1_9"/>
<keyword evidence="3" id="KW-0560">Oxidoreductase</keyword>
<dbReference type="InterPro" id="IPR023210">
    <property type="entry name" value="NADP_OxRdtase_dom"/>
</dbReference>
<evidence type="ECO:0000256" key="1">
    <source>
        <dbReference type="ARBA" id="ARBA00007905"/>
    </source>
</evidence>
<dbReference type="PANTHER" id="PTHR43827:SF3">
    <property type="entry name" value="NADP-DEPENDENT OXIDOREDUCTASE DOMAIN-CONTAINING PROTEIN"/>
    <property type="match status" value="1"/>
</dbReference>
<dbReference type="PIRSF" id="PIRSF000097">
    <property type="entry name" value="AKR"/>
    <property type="match status" value="1"/>
</dbReference>
<dbReference type="KEGG" id="ssw:SSGZ1_1445"/>
<sequence>MKSKYTINVSRHFRVSFIFRSHYFVLIDNLVYTGDRRNRRSFMTRYTFSNGVTVPKIGFGTWQIPDGEVTYGAVSYALEAGYRHIDTAQIYGNEASVGRAIADSGLAREDIFLTTKVWNDKIGYEDTLASVEESMQKLQVDYLDLLLIHWPNPKAVRDSIGWKERNAQVWKALEELYRAGKVKVIGVSNFMEHHLEALLETAEIIPMANQIMLAPGTPQSELVAYCKAKGILLEAYSPFGTGSLFQSQEAADLAKEAGCSVAQLALAWSLDKGFLPLPKSTSPENIKANLEIDGLAISPTAVAKLDKLEGVKGRLDPDQAEF</sequence>
<dbReference type="SUPFAM" id="SSF51430">
    <property type="entry name" value="NAD(P)-linked oxidoreductase"/>
    <property type="match status" value="1"/>
</dbReference>
<keyword evidence="2" id="KW-0521">NADP</keyword>
<dbReference type="PATRIC" id="fig|423211.3.peg.1424"/>
<feature type="binding site" evidence="5">
    <location>
        <position position="149"/>
    </location>
    <ligand>
        <name>substrate</name>
    </ligand>
</feature>
<dbReference type="CDD" id="cd19071">
    <property type="entry name" value="AKR_AKR1-5-like"/>
    <property type="match status" value="1"/>
</dbReference>
<evidence type="ECO:0000256" key="5">
    <source>
        <dbReference type="PIRSR" id="PIRSR000097-2"/>
    </source>
</evidence>
<evidence type="ECO:0000313" key="8">
    <source>
        <dbReference type="EMBL" id="ADE31901.1"/>
    </source>
</evidence>
<feature type="site" description="Lowers pKa of active site Tyr" evidence="6">
    <location>
        <position position="116"/>
    </location>
</feature>
<dbReference type="PRINTS" id="PR00069">
    <property type="entry name" value="ALDKETRDTASE"/>
</dbReference>
<name>D5AJ86_STRGZ</name>
<dbReference type="Pfam" id="PF00248">
    <property type="entry name" value="Aldo_ket_red"/>
    <property type="match status" value="1"/>
</dbReference>
<proteinExistence type="inferred from homology"/>
<gene>
    <name evidence="8" type="ordered locus">SSGZ1_1445</name>
</gene>
<reference evidence="8 9" key="1">
    <citation type="journal article" date="2009" name="J. Infect. Dis.">
        <title>Clinical, experimental, and genomic differences between intermediately pathogenic, highly pathogenic, and epidemic Streptococcus suis.</title>
        <authorList>
            <person name="Ye C."/>
            <person name="Zheng H."/>
            <person name="Zhang J."/>
            <person name="Jing H."/>
            <person name="Wang L."/>
            <person name="Xiong Y."/>
            <person name="Wang W."/>
            <person name="Zhou Z."/>
            <person name="Sun Q."/>
            <person name="Luo X."/>
            <person name="Du H."/>
            <person name="Gottschalk M."/>
            <person name="Xu J."/>
        </authorList>
    </citation>
    <scope>NUCLEOTIDE SEQUENCE [LARGE SCALE GENOMIC DNA]</scope>
    <source>
        <strain evidence="8 9">GZ1</strain>
    </source>
</reference>
<dbReference type="InterPro" id="IPR018170">
    <property type="entry name" value="Aldo/ket_reductase_CS"/>
</dbReference>
<comment type="similarity">
    <text evidence="1">Belongs to the aldo/keto reductase family.</text>
</comment>
<evidence type="ECO:0000259" key="7">
    <source>
        <dbReference type="Pfam" id="PF00248"/>
    </source>
</evidence>
<feature type="domain" description="NADP-dependent oxidoreductase" evidence="7">
    <location>
        <begin position="56"/>
        <end position="308"/>
    </location>
</feature>
<organism evidence="8 9">
    <name type="scientific">Streptococcus suis (strain GZ1)</name>
    <dbReference type="NCBI Taxonomy" id="423211"/>
    <lineage>
        <taxon>Bacteria</taxon>
        <taxon>Bacillati</taxon>
        <taxon>Bacillota</taxon>
        <taxon>Bacilli</taxon>
        <taxon>Lactobacillales</taxon>
        <taxon>Streptococcaceae</taxon>
        <taxon>Streptococcus</taxon>
    </lineage>
</organism>
<protein>
    <submittedName>
        <fullName evidence="8">Putative reductase</fullName>
    </submittedName>
</protein>
<dbReference type="Proteomes" id="UP000002359">
    <property type="component" value="Chromosome"/>
</dbReference>
<evidence type="ECO:0000256" key="4">
    <source>
        <dbReference type="PIRSR" id="PIRSR000097-1"/>
    </source>
</evidence>
<dbReference type="GO" id="GO:0016616">
    <property type="term" value="F:oxidoreductase activity, acting on the CH-OH group of donors, NAD or NADP as acceptor"/>
    <property type="evidence" value="ECO:0007669"/>
    <property type="project" value="UniProtKB-ARBA"/>
</dbReference>
<dbReference type="PROSITE" id="PS00062">
    <property type="entry name" value="ALDOKETO_REDUCTASE_2"/>
    <property type="match status" value="1"/>
</dbReference>
<dbReference type="AlphaFoldDB" id="D5AJ86"/>
<dbReference type="InterPro" id="IPR020471">
    <property type="entry name" value="AKR"/>
</dbReference>
<dbReference type="InterPro" id="IPR036812">
    <property type="entry name" value="NAD(P)_OxRdtase_dom_sf"/>
</dbReference>
<evidence type="ECO:0000313" key="9">
    <source>
        <dbReference type="Proteomes" id="UP000002359"/>
    </source>
</evidence>
<feature type="active site" description="Proton donor" evidence="4">
    <location>
        <position position="91"/>
    </location>
</feature>
<evidence type="ECO:0000256" key="2">
    <source>
        <dbReference type="ARBA" id="ARBA00022857"/>
    </source>
</evidence>
<dbReference type="PROSITE" id="PS00798">
    <property type="entry name" value="ALDOKETO_REDUCTASE_1"/>
    <property type="match status" value="1"/>
</dbReference>
<dbReference type="EMBL" id="CP000837">
    <property type="protein sequence ID" value="ADE31901.1"/>
    <property type="molecule type" value="Genomic_DNA"/>
</dbReference>
<dbReference type="Gene3D" id="3.20.20.100">
    <property type="entry name" value="NADP-dependent oxidoreductase domain"/>
    <property type="match status" value="1"/>
</dbReference>
<evidence type="ECO:0000256" key="6">
    <source>
        <dbReference type="PIRSR" id="PIRSR000097-3"/>
    </source>
</evidence>
<evidence type="ECO:0000256" key="3">
    <source>
        <dbReference type="ARBA" id="ARBA00023002"/>
    </source>
</evidence>